<evidence type="ECO:0000256" key="2">
    <source>
        <dbReference type="ARBA" id="ARBA00022670"/>
    </source>
</evidence>
<reference evidence="5 6" key="1">
    <citation type="journal article" date="2020" name="bioRxiv">
        <title>Sequence and annotation of 42 cannabis genomes reveals extensive copy number variation in cannabinoid synthesis and pathogen resistance genes.</title>
        <authorList>
            <person name="Mckernan K.J."/>
            <person name="Helbert Y."/>
            <person name="Kane L.T."/>
            <person name="Ebling H."/>
            <person name="Zhang L."/>
            <person name="Liu B."/>
            <person name="Eaton Z."/>
            <person name="Mclaughlin S."/>
            <person name="Kingan S."/>
            <person name="Baybayan P."/>
            <person name="Concepcion G."/>
            <person name="Jordan M."/>
            <person name="Riva A."/>
            <person name="Barbazuk W."/>
            <person name="Harkins T."/>
        </authorList>
    </citation>
    <scope>NUCLEOTIDE SEQUENCE [LARGE SCALE GENOMIC DNA]</scope>
    <source>
        <strain evidence="6">cv. Jamaican Lion 4</strain>
        <tissue evidence="5">Leaf</tissue>
    </source>
</reference>
<evidence type="ECO:0000259" key="4">
    <source>
        <dbReference type="Pfam" id="PF02902"/>
    </source>
</evidence>
<keyword evidence="3" id="KW-0378">Hydrolase</keyword>
<evidence type="ECO:0000313" key="5">
    <source>
        <dbReference type="EMBL" id="KAF4388038.1"/>
    </source>
</evidence>
<evidence type="ECO:0000313" key="6">
    <source>
        <dbReference type="Proteomes" id="UP000525078"/>
    </source>
</evidence>
<dbReference type="GO" id="GO:0008234">
    <property type="term" value="F:cysteine-type peptidase activity"/>
    <property type="evidence" value="ECO:0007669"/>
    <property type="project" value="InterPro"/>
</dbReference>
<evidence type="ECO:0000256" key="1">
    <source>
        <dbReference type="ARBA" id="ARBA00005234"/>
    </source>
</evidence>
<dbReference type="InterPro" id="IPR003653">
    <property type="entry name" value="Peptidase_C48_C"/>
</dbReference>
<dbReference type="Pfam" id="PF02902">
    <property type="entry name" value="Peptidase_C48"/>
    <property type="match status" value="1"/>
</dbReference>
<dbReference type="Gene3D" id="3.40.395.10">
    <property type="entry name" value="Adenoviral Proteinase, Chain A"/>
    <property type="match status" value="1"/>
</dbReference>
<gene>
    <name evidence="5" type="ORF">F8388_014721</name>
</gene>
<dbReference type="SUPFAM" id="SSF54001">
    <property type="entry name" value="Cysteine proteinases"/>
    <property type="match status" value="1"/>
</dbReference>
<evidence type="ECO:0000256" key="3">
    <source>
        <dbReference type="ARBA" id="ARBA00022801"/>
    </source>
</evidence>
<dbReference type="EMBL" id="JAATIP010000036">
    <property type="protein sequence ID" value="KAF4388038.1"/>
    <property type="molecule type" value="Genomic_DNA"/>
</dbReference>
<accession>A0A7J6GZD8</accession>
<protein>
    <recommendedName>
        <fullName evidence="4">Ubiquitin-like protease family profile domain-containing protein</fullName>
    </recommendedName>
</protein>
<dbReference type="Proteomes" id="UP000525078">
    <property type="component" value="Unassembled WGS sequence"/>
</dbReference>
<proteinExistence type="inferred from homology"/>
<organism evidence="5 6">
    <name type="scientific">Cannabis sativa</name>
    <name type="common">Hemp</name>
    <name type="synonym">Marijuana</name>
    <dbReference type="NCBI Taxonomy" id="3483"/>
    <lineage>
        <taxon>Eukaryota</taxon>
        <taxon>Viridiplantae</taxon>
        <taxon>Streptophyta</taxon>
        <taxon>Embryophyta</taxon>
        <taxon>Tracheophyta</taxon>
        <taxon>Spermatophyta</taxon>
        <taxon>Magnoliopsida</taxon>
        <taxon>eudicotyledons</taxon>
        <taxon>Gunneridae</taxon>
        <taxon>Pentapetalae</taxon>
        <taxon>rosids</taxon>
        <taxon>fabids</taxon>
        <taxon>Rosales</taxon>
        <taxon>Cannabaceae</taxon>
        <taxon>Cannabis</taxon>
    </lineage>
</organism>
<comment type="similarity">
    <text evidence="1">Belongs to the peptidase C48 family.</text>
</comment>
<comment type="caution">
    <text evidence="5">The sequence shown here is derived from an EMBL/GenBank/DDBJ whole genome shotgun (WGS) entry which is preliminary data.</text>
</comment>
<name>A0A7J6GZD8_CANSA</name>
<dbReference type="InterPro" id="IPR038765">
    <property type="entry name" value="Papain-like_cys_pep_sf"/>
</dbReference>
<dbReference type="GO" id="GO:0006508">
    <property type="term" value="P:proteolysis"/>
    <property type="evidence" value="ECO:0007669"/>
    <property type="project" value="UniProtKB-KW"/>
</dbReference>
<dbReference type="AlphaFoldDB" id="A0A7J6GZD8"/>
<feature type="domain" description="Ubiquitin-like protease family profile" evidence="4">
    <location>
        <begin position="195"/>
        <end position="298"/>
    </location>
</feature>
<keyword evidence="2" id="KW-0645">Protease</keyword>
<sequence>MIRDSSMALTIEYSVVTYWHILSLVPPSLRLTIPTAKICQHLLTTSQNDVGDVKGKQVDLKGDNFFKGLIDDDQAVLVGFETVEKIKVPASLPDEEVEKIDANISKEEEDDTHPHTPLLNKRKRALILKSSFVDFSSSDSKTSLLEPFNVYEDSAQKISPSFRLGVDYVEDKTCCLLIHMNTIFYYLRKKEKYSSIIIENFAATDCLFDDSMQSLYQKFCNAKSLKSKMSHIHVAHPIAHYIKGLRIPSSKPWYEVDHVLFIVNLRKESHWVFGRFDLNERIIFLYNSLRTAKMNVAARNAMKAHSNKSTIPDSGFDVKAPLRVVEIASLPGQ</sequence>